<feature type="domain" description="Heterokaryon incompatibility" evidence="1">
    <location>
        <begin position="69"/>
        <end position="154"/>
    </location>
</feature>
<evidence type="ECO:0000313" key="2">
    <source>
        <dbReference type="EMBL" id="KAF2496512.1"/>
    </source>
</evidence>
<proteinExistence type="predicted"/>
<dbReference type="InterPro" id="IPR010730">
    <property type="entry name" value="HET"/>
</dbReference>
<dbReference type="Proteomes" id="UP000799750">
    <property type="component" value="Unassembled WGS sequence"/>
</dbReference>
<accession>A0A6A6QWI5</accession>
<organism evidence="2 3">
    <name type="scientific">Lophium mytilinum</name>
    <dbReference type="NCBI Taxonomy" id="390894"/>
    <lineage>
        <taxon>Eukaryota</taxon>
        <taxon>Fungi</taxon>
        <taxon>Dikarya</taxon>
        <taxon>Ascomycota</taxon>
        <taxon>Pezizomycotina</taxon>
        <taxon>Dothideomycetes</taxon>
        <taxon>Pleosporomycetidae</taxon>
        <taxon>Mytilinidiales</taxon>
        <taxon>Mytilinidiaceae</taxon>
        <taxon>Lophium</taxon>
    </lineage>
</organism>
<dbReference type="PANTHER" id="PTHR33112">
    <property type="entry name" value="DOMAIN PROTEIN, PUTATIVE-RELATED"/>
    <property type="match status" value="1"/>
</dbReference>
<name>A0A6A6QWI5_9PEZI</name>
<gene>
    <name evidence="2" type="ORF">BU16DRAFT_460375</name>
</gene>
<reference evidence="2" key="1">
    <citation type="journal article" date="2020" name="Stud. Mycol.">
        <title>101 Dothideomycetes genomes: a test case for predicting lifestyles and emergence of pathogens.</title>
        <authorList>
            <person name="Haridas S."/>
            <person name="Albert R."/>
            <person name="Binder M."/>
            <person name="Bloem J."/>
            <person name="Labutti K."/>
            <person name="Salamov A."/>
            <person name="Andreopoulos B."/>
            <person name="Baker S."/>
            <person name="Barry K."/>
            <person name="Bills G."/>
            <person name="Bluhm B."/>
            <person name="Cannon C."/>
            <person name="Castanera R."/>
            <person name="Culley D."/>
            <person name="Daum C."/>
            <person name="Ezra D."/>
            <person name="Gonzalez J."/>
            <person name="Henrissat B."/>
            <person name="Kuo A."/>
            <person name="Liang C."/>
            <person name="Lipzen A."/>
            <person name="Lutzoni F."/>
            <person name="Magnuson J."/>
            <person name="Mondo S."/>
            <person name="Nolan M."/>
            <person name="Ohm R."/>
            <person name="Pangilinan J."/>
            <person name="Park H.-J."/>
            <person name="Ramirez L."/>
            <person name="Alfaro M."/>
            <person name="Sun H."/>
            <person name="Tritt A."/>
            <person name="Yoshinaga Y."/>
            <person name="Zwiers L.-H."/>
            <person name="Turgeon B."/>
            <person name="Goodwin S."/>
            <person name="Spatafora J."/>
            <person name="Crous P."/>
            <person name="Grigoriev I."/>
        </authorList>
    </citation>
    <scope>NUCLEOTIDE SEQUENCE</scope>
    <source>
        <strain evidence="2">CBS 269.34</strain>
    </source>
</reference>
<keyword evidence="3" id="KW-1185">Reference proteome</keyword>
<feature type="non-terminal residue" evidence="2">
    <location>
        <position position="155"/>
    </location>
</feature>
<sequence length="155" mass="17601">MSIEDWSTGSESAFALSNYWLETCLSEHKDCHSFQASSDRKLPSRVINVGSTDEHPFLHQTEPSQTGVYLTLSHRWSNHVMTTTIATLDDRQASIPLDSMPPNFCDAVLVTRKLKIRYLWIDSLCIIQDSPDDWDAESAKMCHIYRGSLFTIFAA</sequence>
<evidence type="ECO:0000259" key="1">
    <source>
        <dbReference type="Pfam" id="PF06985"/>
    </source>
</evidence>
<evidence type="ECO:0000313" key="3">
    <source>
        <dbReference type="Proteomes" id="UP000799750"/>
    </source>
</evidence>
<dbReference type="OrthoDB" id="2958217at2759"/>
<protein>
    <recommendedName>
        <fullName evidence="1">Heterokaryon incompatibility domain-containing protein</fullName>
    </recommendedName>
</protein>
<dbReference type="AlphaFoldDB" id="A0A6A6QWI5"/>
<dbReference type="PANTHER" id="PTHR33112:SF16">
    <property type="entry name" value="HETEROKARYON INCOMPATIBILITY DOMAIN-CONTAINING PROTEIN"/>
    <property type="match status" value="1"/>
</dbReference>
<dbReference type="Pfam" id="PF06985">
    <property type="entry name" value="HET"/>
    <property type="match status" value="1"/>
</dbReference>
<dbReference type="EMBL" id="MU004188">
    <property type="protein sequence ID" value="KAF2496512.1"/>
    <property type="molecule type" value="Genomic_DNA"/>
</dbReference>